<evidence type="ECO:0000256" key="1">
    <source>
        <dbReference type="ARBA" id="ARBA00004496"/>
    </source>
</evidence>
<dbReference type="FunFam" id="1.10.3730.10:FF:000001">
    <property type="entry name" value="Pyrroline-5-carboxylate reductase"/>
    <property type="match status" value="1"/>
</dbReference>
<evidence type="ECO:0000256" key="8">
    <source>
        <dbReference type="HAMAP-Rule" id="MF_01925"/>
    </source>
</evidence>
<evidence type="ECO:0000256" key="4">
    <source>
        <dbReference type="ARBA" id="ARBA00022605"/>
    </source>
</evidence>
<feature type="domain" description="Pyrroline-5-carboxylate reductase dimerisation" evidence="12">
    <location>
        <begin position="162"/>
        <end position="266"/>
    </location>
</feature>
<sequence>MSKKFGFIGAGNMAEALMKGLINGQLTTAEELIASEVVAGRRDYIKKNLGVNVTASNKDVVNEAKVIVLAVKPNVVATVLDELKPSLTKDHLVVSIAAGVKISSIESHLNEGVRVIRVMPNQPCLVSASASAFALGTYAGDDDKALVQKMLEAVGIAYAMEEKQLDAVTGLSGSGPAYIYLVIEALSDGGVMAGLPRDVSTALAAQTVLGAAKTILETKMHPGQAKDMVTSPAGTTIEGMRILENSAVRGAFIDAVLAATERSKELGKN</sequence>
<dbReference type="PANTHER" id="PTHR11645:SF0">
    <property type="entry name" value="PYRROLINE-5-CARBOXYLATE REDUCTASE 3"/>
    <property type="match status" value="1"/>
</dbReference>
<comment type="function">
    <text evidence="8">Catalyzes the reduction of 1-pyrroline-5-carboxylate (PCA) to L-proline.</text>
</comment>
<evidence type="ECO:0000256" key="10">
    <source>
        <dbReference type="PIRSR" id="PIRSR000193-1"/>
    </source>
</evidence>
<evidence type="ECO:0000256" key="7">
    <source>
        <dbReference type="ARBA" id="ARBA00023002"/>
    </source>
</evidence>
<keyword evidence="6 8" id="KW-0521">NADP</keyword>
<dbReference type="HAMAP" id="MF_01925">
    <property type="entry name" value="P5C_reductase"/>
    <property type="match status" value="1"/>
</dbReference>
<feature type="binding site" evidence="10">
    <location>
        <begin position="70"/>
        <end position="73"/>
    </location>
    <ligand>
        <name>NADP(+)</name>
        <dbReference type="ChEBI" id="CHEBI:58349"/>
    </ligand>
</feature>
<dbReference type="EMBL" id="LVVT01000022">
    <property type="protein sequence ID" value="TQS81543.1"/>
    <property type="molecule type" value="Genomic_DNA"/>
</dbReference>
<dbReference type="FunFam" id="3.40.50.720:FF:000190">
    <property type="entry name" value="Pyrroline-5-carboxylate reductase"/>
    <property type="match status" value="1"/>
</dbReference>
<feature type="domain" description="Pyrroline-5-carboxylate reductase catalytic N-terminal" evidence="11">
    <location>
        <begin position="4"/>
        <end position="99"/>
    </location>
</feature>
<dbReference type="AlphaFoldDB" id="A0A8J8PF44"/>
<dbReference type="GO" id="GO:0005737">
    <property type="term" value="C:cytoplasm"/>
    <property type="evidence" value="ECO:0007669"/>
    <property type="project" value="UniProtKB-SubCell"/>
</dbReference>
<dbReference type="EC" id="1.5.1.2" evidence="8 9"/>
<dbReference type="InterPro" id="IPR036291">
    <property type="entry name" value="NAD(P)-bd_dom_sf"/>
</dbReference>
<dbReference type="RefSeq" id="WP_400195448.1">
    <property type="nucleotide sequence ID" value="NZ_CAYAYE010000017.1"/>
</dbReference>
<name>A0A8J8PF44_9ARCH</name>
<comment type="subcellular location">
    <subcellularLocation>
        <location evidence="1 8">Cytoplasm</location>
    </subcellularLocation>
</comment>
<dbReference type="Pfam" id="PF03807">
    <property type="entry name" value="F420_oxidored"/>
    <property type="match status" value="1"/>
</dbReference>
<dbReference type="GO" id="GO:0055129">
    <property type="term" value="P:L-proline biosynthetic process"/>
    <property type="evidence" value="ECO:0007669"/>
    <property type="project" value="UniProtKB-UniRule"/>
</dbReference>
<proteinExistence type="inferred from homology"/>
<evidence type="ECO:0000259" key="12">
    <source>
        <dbReference type="Pfam" id="PF14748"/>
    </source>
</evidence>
<keyword evidence="5 8" id="KW-0641">Proline biosynthesis</keyword>
<dbReference type="GO" id="GO:0004735">
    <property type="term" value="F:pyrroline-5-carboxylate reductase activity"/>
    <property type="evidence" value="ECO:0007669"/>
    <property type="project" value="UniProtKB-UniRule"/>
</dbReference>
<dbReference type="PANTHER" id="PTHR11645">
    <property type="entry name" value="PYRROLINE-5-CARBOXYLATE REDUCTASE"/>
    <property type="match status" value="1"/>
</dbReference>
<evidence type="ECO:0000256" key="5">
    <source>
        <dbReference type="ARBA" id="ARBA00022650"/>
    </source>
</evidence>
<dbReference type="SUPFAM" id="SSF48179">
    <property type="entry name" value="6-phosphogluconate dehydrogenase C-terminal domain-like"/>
    <property type="match status" value="1"/>
</dbReference>
<protein>
    <recommendedName>
        <fullName evidence="8 9">Pyrroline-5-carboxylate reductase</fullName>
        <shortName evidence="8">P5C reductase</shortName>
        <shortName evidence="8">P5CR</shortName>
        <ecNumber evidence="8 9">1.5.1.2</ecNumber>
    </recommendedName>
    <alternativeName>
        <fullName evidence="8">PCA reductase</fullName>
    </alternativeName>
</protein>
<dbReference type="Gene3D" id="3.40.50.720">
    <property type="entry name" value="NAD(P)-binding Rossmann-like Domain"/>
    <property type="match status" value="1"/>
</dbReference>
<dbReference type="Gene3D" id="1.10.3730.10">
    <property type="entry name" value="ProC C-terminal domain-like"/>
    <property type="match status" value="1"/>
</dbReference>
<dbReference type="InterPro" id="IPR028939">
    <property type="entry name" value="P5C_Rdtase_cat_N"/>
</dbReference>
<evidence type="ECO:0000259" key="11">
    <source>
        <dbReference type="Pfam" id="PF03807"/>
    </source>
</evidence>
<comment type="similarity">
    <text evidence="2 8">Belongs to the pyrroline-5-carboxylate reductase family.</text>
</comment>
<organism evidence="13 14">
    <name type="scientific">Candidatus Methanomassiliicoccus intestinalis</name>
    <dbReference type="NCBI Taxonomy" id="1406512"/>
    <lineage>
        <taxon>Archaea</taxon>
        <taxon>Methanobacteriati</taxon>
        <taxon>Thermoplasmatota</taxon>
        <taxon>Thermoplasmata</taxon>
        <taxon>Methanomassiliicoccales</taxon>
        <taxon>Methanomassiliicoccaceae</taxon>
        <taxon>Methanomassiliicoccus</taxon>
    </lineage>
</organism>
<dbReference type="UniPathway" id="UPA00098">
    <property type="reaction ID" value="UER00361"/>
</dbReference>
<comment type="catalytic activity">
    <reaction evidence="8">
        <text>L-proline + NAD(+) = (S)-1-pyrroline-5-carboxylate + NADH + 2 H(+)</text>
        <dbReference type="Rhea" id="RHEA:14105"/>
        <dbReference type="ChEBI" id="CHEBI:15378"/>
        <dbReference type="ChEBI" id="CHEBI:17388"/>
        <dbReference type="ChEBI" id="CHEBI:57540"/>
        <dbReference type="ChEBI" id="CHEBI:57945"/>
        <dbReference type="ChEBI" id="CHEBI:60039"/>
        <dbReference type="EC" id="1.5.1.2"/>
    </reaction>
</comment>
<dbReference type="SUPFAM" id="SSF51735">
    <property type="entry name" value="NAD(P)-binding Rossmann-fold domains"/>
    <property type="match status" value="1"/>
</dbReference>
<keyword evidence="4 8" id="KW-0028">Amino-acid biosynthesis</keyword>
<comment type="pathway">
    <text evidence="8">Amino-acid biosynthesis; L-proline biosynthesis; L-proline from L-glutamate 5-semialdehyde: step 1/1.</text>
</comment>
<evidence type="ECO:0000256" key="3">
    <source>
        <dbReference type="ARBA" id="ARBA00022490"/>
    </source>
</evidence>
<keyword evidence="7 8" id="KW-0560">Oxidoreductase</keyword>
<evidence type="ECO:0000313" key="13">
    <source>
        <dbReference type="EMBL" id="TQS81543.1"/>
    </source>
</evidence>
<accession>A0A8J8PF44</accession>
<feature type="binding site" evidence="10">
    <location>
        <begin position="8"/>
        <end position="13"/>
    </location>
    <ligand>
        <name>NADP(+)</name>
        <dbReference type="ChEBI" id="CHEBI:58349"/>
    </ligand>
</feature>
<dbReference type="InterPro" id="IPR029036">
    <property type="entry name" value="P5CR_dimer"/>
</dbReference>
<dbReference type="Pfam" id="PF14748">
    <property type="entry name" value="P5CR_dimer"/>
    <property type="match status" value="1"/>
</dbReference>
<comment type="catalytic activity">
    <reaction evidence="8">
        <text>L-proline + NADP(+) = (S)-1-pyrroline-5-carboxylate + NADPH + 2 H(+)</text>
        <dbReference type="Rhea" id="RHEA:14109"/>
        <dbReference type="ChEBI" id="CHEBI:15378"/>
        <dbReference type="ChEBI" id="CHEBI:17388"/>
        <dbReference type="ChEBI" id="CHEBI:57783"/>
        <dbReference type="ChEBI" id="CHEBI:58349"/>
        <dbReference type="ChEBI" id="CHEBI:60039"/>
        <dbReference type="EC" id="1.5.1.2"/>
    </reaction>
</comment>
<dbReference type="InterPro" id="IPR000304">
    <property type="entry name" value="Pyrroline-COOH_reductase"/>
</dbReference>
<dbReference type="NCBIfam" id="TIGR00112">
    <property type="entry name" value="proC"/>
    <property type="match status" value="1"/>
</dbReference>
<evidence type="ECO:0000256" key="6">
    <source>
        <dbReference type="ARBA" id="ARBA00022857"/>
    </source>
</evidence>
<dbReference type="PIRSF" id="PIRSF000193">
    <property type="entry name" value="Pyrrol-5-carb_rd"/>
    <property type="match status" value="1"/>
</dbReference>
<evidence type="ECO:0000256" key="9">
    <source>
        <dbReference type="NCBIfam" id="TIGR00112"/>
    </source>
</evidence>
<evidence type="ECO:0000313" key="14">
    <source>
        <dbReference type="Proteomes" id="UP000752814"/>
    </source>
</evidence>
<reference evidence="13" key="1">
    <citation type="submission" date="2016-03" db="EMBL/GenBank/DDBJ databases">
        <authorList>
            <person name="Borrel G."/>
            <person name="Mccann A."/>
            <person name="O'Toole P.W."/>
        </authorList>
    </citation>
    <scope>NUCLEOTIDE SEQUENCE</scope>
    <source>
        <strain evidence="13">183</strain>
    </source>
</reference>
<keyword evidence="3 8" id="KW-0963">Cytoplasm</keyword>
<evidence type="ECO:0000256" key="2">
    <source>
        <dbReference type="ARBA" id="ARBA00005525"/>
    </source>
</evidence>
<dbReference type="InterPro" id="IPR008927">
    <property type="entry name" value="6-PGluconate_DH-like_C_sf"/>
</dbReference>
<dbReference type="Proteomes" id="UP000752814">
    <property type="component" value="Unassembled WGS sequence"/>
</dbReference>
<comment type="caution">
    <text evidence="13">The sequence shown here is derived from an EMBL/GenBank/DDBJ whole genome shotgun (WGS) entry which is preliminary data.</text>
</comment>
<gene>
    <name evidence="8" type="primary">proC</name>
    <name evidence="13" type="ORF">A3207_03840</name>
</gene>
<feature type="binding site" evidence="10">
    <location>
        <position position="57"/>
    </location>
    <ligand>
        <name>NADPH</name>
        <dbReference type="ChEBI" id="CHEBI:57783"/>
    </ligand>
</feature>